<evidence type="ECO:0000256" key="2">
    <source>
        <dbReference type="ARBA" id="ARBA00004167"/>
    </source>
</evidence>
<dbReference type="PANTHER" id="PTHR24298">
    <property type="entry name" value="FLAVONOID 3'-MONOOXYGENASE-RELATED"/>
    <property type="match status" value="1"/>
</dbReference>
<dbReference type="AlphaFoldDB" id="A0A2G2ZDB7"/>
<dbReference type="Proteomes" id="UP000222542">
    <property type="component" value="Unassembled WGS sequence"/>
</dbReference>
<evidence type="ECO:0000256" key="4">
    <source>
        <dbReference type="ARBA" id="ARBA00022617"/>
    </source>
</evidence>
<reference evidence="15 16" key="1">
    <citation type="journal article" date="2014" name="Nat. Genet.">
        <title>Genome sequence of the hot pepper provides insights into the evolution of pungency in Capsicum species.</title>
        <authorList>
            <person name="Kim S."/>
            <person name="Park M."/>
            <person name="Yeom S.I."/>
            <person name="Kim Y.M."/>
            <person name="Lee J.M."/>
            <person name="Lee H.A."/>
            <person name="Seo E."/>
            <person name="Choi J."/>
            <person name="Cheong K."/>
            <person name="Kim K.T."/>
            <person name="Jung K."/>
            <person name="Lee G.W."/>
            <person name="Oh S.K."/>
            <person name="Bae C."/>
            <person name="Kim S.B."/>
            <person name="Lee H.Y."/>
            <person name="Kim S.Y."/>
            <person name="Kim M.S."/>
            <person name="Kang B.C."/>
            <person name="Jo Y.D."/>
            <person name="Yang H.B."/>
            <person name="Jeong H.J."/>
            <person name="Kang W.H."/>
            <person name="Kwon J.K."/>
            <person name="Shin C."/>
            <person name="Lim J.Y."/>
            <person name="Park J.H."/>
            <person name="Huh J.H."/>
            <person name="Kim J.S."/>
            <person name="Kim B.D."/>
            <person name="Cohen O."/>
            <person name="Paran I."/>
            <person name="Suh M.C."/>
            <person name="Lee S.B."/>
            <person name="Kim Y.K."/>
            <person name="Shin Y."/>
            <person name="Noh S.J."/>
            <person name="Park J."/>
            <person name="Seo Y.S."/>
            <person name="Kwon S.Y."/>
            <person name="Kim H.A."/>
            <person name="Park J.M."/>
            <person name="Kim H.J."/>
            <person name="Choi S.B."/>
            <person name="Bosland P.W."/>
            <person name="Reeves G."/>
            <person name="Jo S.H."/>
            <person name="Lee B.W."/>
            <person name="Cho H.T."/>
            <person name="Choi H.S."/>
            <person name="Lee M.S."/>
            <person name="Yu Y."/>
            <person name="Do Choi Y."/>
            <person name="Park B.S."/>
            <person name="van Deynze A."/>
            <person name="Ashrafi H."/>
            <person name="Hill T."/>
            <person name="Kim W.T."/>
            <person name="Pai H.S."/>
            <person name="Ahn H.K."/>
            <person name="Yeam I."/>
            <person name="Giovannoni J.J."/>
            <person name="Rose J.K."/>
            <person name="Sorensen I."/>
            <person name="Lee S.J."/>
            <person name="Kim R.W."/>
            <person name="Choi I.Y."/>
            <person name="Choi B.S."/>
            <person name="Lim J.S."/>
            <person name="Lee Y.H."/>
            <person name="Choi D."/>
        </authorList>
    </citation>
    <scope>NUCLEOTIDE SEQUENCE [LARGE SCALE GENOMIC DNA]</scope>
    <source>
        <strain evidence="16">cv. CM334</strain>
    </source>
</reference>
<evidence type="ECO:0000256" key="6">
    <source>
        <dbReference type="ARBA" id="ARBA00022723"/>
    </source>
</evidence>
<evidence type="ECO:0000256" key="5">
    <source>
        <dbReference type="ARBA" id="ARBA00022692"/>
    </source>
</evidence>
<dbReference type="STRING" id="4072.A0A2G2ZDB7"/>
<keyword evidence="11" id="KW-0472">Membrane</keyword>
<evidence type="ECO:0000256" key="3">
    <source>
        <dbReference type="ARBA" id="ARBA00010617"/>
    </source>
</evidence>
<evidence type="ECO:0000313" key="15">
    <source>
        <dbReference type="EMBL" id="PHT79996.1"/>
    </source>
</evidence>
<feature type="compositionally biased region" description="Basic and acidic residues" evidence="14">
    <location>
        <begin position="1"/>
        <end position="13"/>
    </location>
</feature>
<dbReference type="Gene3D" id="1.10.630.10">
    <property type="entry name" value="Cytochrome P450"/>
    <property type="match status" value="2"/>
</dbReference>
<reference evidence="15 16" key="2">
    <citation type="journal article" date="2017" name="Genome Biol.">
        <title>New reference genome sequences of hot pepper reveal the massive evolution of plant disease-resistance genes by retroduplication.</title>
        <authorList>
            <person name="Kim S."/>
            <person name="Park J."/>
            <person name="Yeom S.I."/>
            <person name="Kim Y.M."/>
            <person name="Seo E."/>
            <person name="Kim K.T."/>
            <person name="Kim M.S."/>
            <person name="Lee J.M."/>
            <person name="Cheong K."/>
            <person name="Shin H.S."/>
            <person name="Kim S.B."/>
            <person name="Han K."/>
            <person name="Lee J."/>
            <person name="Park M."/>
            <person name="Lee H.A."/>
            <person name="Lee H.Y."/>
            <person name="Lee Y."/>
            <person name="Oh S."/>
            <person name="Lee J.H."/>
            <person name="Choi E."/>
            <person name="Choi E."/>
            <person name="Lee S.E."/>
            <person name="Jeon J."/>
            <person name="Kim H."/>
            <person name="Choi G."/>
            <person name="Song H."/>
            <person name="Lee J."/>
            <person name="Lee S.C."/>
            <person name="Kwon J.K."/>
            <person name="Lee H.Y."/>
            <person name="Koo N."/>
            <person name="Hong Y."/>
            <person name="Kim R.W."/>
            <person name="Kang W.H."/>
            <person name="Huh J.H."/>
            <person name="Kang B.C."/>
            <person name="Yang T.J."/>
            <person name="Lee Y.H."/>
            <person name="Bennetzen J.L."/>
            <person name="Choi D."/>
        </authorList>
    </citation>
    <scope>NUCLEOTIDE SEQUENCE [LARGE SCALE GENOMIC DNA]</scope>
    <source>
        <strain evidence="16">cv. CM334</strain>
    </source>
</reference>
<dbReference type="EMBL" id="AYRZ02000006">
    <property type="protein sequence ID" value="PHT79996.1"/>
    <property type="molecule type" value="Genomic_DNA"/>
</dbReference>
<evidence type="ECO:0000256" key="12">
    <source>
        <dbReference type="PIRSR" id="PIRSR602401-1"/>
    </source>
</evidence>
<keyword evidence="8 13" id="KW-0560">Oxidoreductase</keyword>
<keyword evidence="5" id="KW-0812">Transmembrane</keyword>
<feature type="binding site" description="axial binding residue" evidence="12">
    <location>
        <position position="476"/>
    </location>
    <ligand>
        <name>heme</name>
        <dbReference type="ChEBI" id="CHEBI:30413"/>
    </ligand>
    <ligandPart>
        <name>Fe</name>
        <dbReference type="ChEBI" id="CHEBI:18248"/>
    </ligandPart>
</feature>
<dbReference type="PANTHER" id="PTHR24298:SF920">
    <property type="entry name" value="CYTOCHROME P450 89A2-LIKE"/>
    <property type="match status" value="1"/>
</dbReference>
<dbReference type="InterPro" id="IPR001128">
    <property type="entry name" value="Cyt_P450"/>
</dbReference>
<keyword evidence="6 12" id="KW-0479">Metal-binding</keyword>
<keyword evidence="4 12" id="KW-0349">Heme</keyword>
<protein>
    <submittedName>
        <fullName evidence="15">Cytochrome 89A2</fullName>
    </submittedName>
</protein>
<name>A0A2G2ZDB7_CAPAN</name>
<comment type="cofactor">
    <cofactor evidence="1 12">
        <name>heme</name>
        <dbReference type="ChEBI" id="CHEBI:30413"/>
    </cofactor>
</comment>
<dbReference type="OMA" id="YDDIQFQ"/>
<dbReference type="GO" id="GO:0016020">
    <property type="term" value="C:membrane"/>
    <property type="evidence" value="ECO:0007669"/>
    <property type="project" value="UniProtKB-SubCell"/>
</dbReference>
<dbReference type="PRINTS" id="PR00463">
    <property type="entry name" value="EP450I"/>
</dbReference>
<comment type="caution">
    <text evidence="15">The sequence shown here is derived from an EMBL/GenBank/DDBJ whole genome shotgun (WGS) entry which is preliminary data.</text>
</comment>
<dbReference type="InterPro" id="IPR036396">
    <property type="entry name" value="Cyt_P450_sf"/>
</dbReference>
<keyword evidence="16" id="KW-1185">Reference proteome</keyword>
<organism evidence="15 16">
    <name type="scientific">Capsicum annuum</name>
    <name type="common">Capsicum pepper</name>
    <dbReference type="NCBI Taxonomy" id="4072"/>
    <lineage>
        <taxon>Eukaryota</taxon>
        <taxon>Viridiplantae</taxon>
        <taxon>Streptophyta</taxon>
        <taxon>Embryophyta</taxon>
        <taxon>Tracheophyta</taxon>
        <taxon>Spermatophyta</taxon>
        <taxon>Magnoliopsida</taxon>
        <taxon>eudicotyledons</taxon>
        <taxon>Gunneridae</taxon>
        <taxon>Pentapetalae</taxon>
        <taxon>asterids</taxon>
        <taxon>lamiids</taxon>
        <taxon>Solanales</taxon>
        <taxon>Solanaceae</taxon>
        <taxon>Solanoideae</taxon>
        <taxon>Capsiceae</taxon>
        <taxon>Capsicum</taxon>
    </lineage>
</organism>
<dbReference type="GO" id="GO:0016705">
    <property type="term" value="F:oxidoreductase activity, acting on paired donors, with incorporation or reduction of molecular oxygen"/>
    <property type="evidence" value="ECO:0007669"/>
    <property type="project" value="InterPro"/>
</dbReference>
<evidence type="ECO:0000256" key="9">
    <source>
        <dbReference type="ARBA" id="ARBA00023004"/>
    </source>
</evidence>
<dbReference type="CDD" id="cd11075">
    <property type="entry name" value="CYP77_89"/>
    <property type="match status" value="1"/>
</dbReference>
<dbReference type="InterPro" id="IPR017972">
    <property type="entry name" value="Cyt_P450_CS"/>
</dbReference>
<evidence type="ECO:0000313" key="16">
    <source>
        <dbReference type="Proteomes" id="UP000222542"/>
    </source>
</evidence>
<feature type="region of interest" description="Disordered" evidence="14">
    <location>
        <begin position="1"/>
        <end position="21"/>
    </location>
</feature>
<sequence>MEFEAKGSERENALPKSSNLGRSKAASTRSLAAATTVIEEVELNLNGYVIPKNTTINFMAADIGLDPQVWENPLDFNPDRFLSVLRGDDTEAFDITGVREIKMMPFGAGRRPFISLSSFSPAAVFSDRPKAAQTSVTIHSSRINIASSPYGPSWRLLRRNLVSEILHPSRAKCYSKARSQALSILIQQLRFDSADAEVITLIDHFRCAMFYILVMMCFGDKIDEPQVKQIRDVQRRWMKNAGRFINLSFFPRSLQKIIFRNQWKELIELTHEQEKIFVPLIESRMKAKTEEDVVAYADTLLDLEFPEEKRKFNQGEIVSLCSEFLNGGTDTTSTSLQWIMANLVNYPSIQEKLYKEISEVVNRGNPKPKEVKEEDLEKMSYLKAVILEGLRRHPPGHFLQPHMVTEEVELNGYAIPKNTPINFMVADMNLDPQVWDNPLDFKPERFLSANGVTEAFDITGVREIKMMPFGAGRRVCPAYGLAMLHLEYFVANLIWHFEWKAVDGSNVDLSEKQEFTVTMKKPLCVRVHPRANQLA</sequence>
<evidence type="ECO:0000256" key="14">
    <source>
        <dbReference type="SAM" id="MobiDB-lite"/>
    </source>
</evidence>
<keyword evidence="10 13" id="KW-0503">Monooxygenase</keyword>
<dbReference type="GO" id="GO:0005506">
    <property type="term" value="F:iron ion binding"/>
    <property type="evidence" value="ECO:0007669"/>
    <property type="project" value="InterPro"/>
</dbReference>
<comment type="similarity">
    <text evidence="3 13">Belongs to the cytochrome P450 family.</text>
</comment>
<keyword evidence="9 12" id="KW-0408">Iron</keyword>
<comment type="subcellular location">
    <subcellularLocation>
        <location evidence="2">Membrane</location>
        <topology evidence="2">Single-pass membrane protein</topology>
    </subcellularLocation>
</comment>
<accession>A0A2G2ZDB7</accession>
<evidence type="ECO:0000256" key="7">
    <source>
        <dbReference type="ARBA" id="ARBA00022989"/>
    </source>
</evidence>
<dbReference type="InterPro" id="IPR051103">
    <property type="entry name" value="Plant_metabolite_P450s"/>
</dbReference>
<dbReference type="PRINTS" id="PR00385">
    <property type="entry name" value="P450"/>
</dbReference>
<keyword evidence="7" id="KW-1133">Transmembrane helix</keyword>
<evidence type="ECO:0000256" key="11">
    <source>
        <dbReference type="ARBA" id="ARBA00023136"/>
    </source>
</evidence>
<gene>
    <name evidence="15" type="ORF">T459_18048</name>
</gene>
<evidence type="ECO:0000256" key="1">
    <source>
        <dbReference type="ARBA" id="ARBA00001971"/>
    </source>
</evidence>
<dbReference type="Pfam" id="PF00067">
    <property type="entry name" value="p450"/>
    <property type="match status" value="2"/>
</dbReference>
<evidence type="ECO:0000256" key="13">
    <source>
        <dbReference type="RuleBase" id="RU000461"/>
    </source>
</evidence>
<dbReference type="SUPFAM" id="SSF48264">
    <property type="entry name" value="Cytochrome P450"/>
    <property type="match status" value="2"/>
</dbReference>
<evidence type="ECO:0000256" key="8">
    <source>
        <dbReference type="ARBA" id="ARBA00023002"/>
    </source>
</evidence>
<dbReference type="FunFam" id="1.10.630.10:FF:000012">
    <property type="entry name" value="Cytochrome P450 family protein"/>
    <property type="match status" value="1"/>
</dbReference>
<evidence type="ECO:0000256" key="10">
    <source>
        <dbReference type="ARBA" id="ARBA00023033"/>
    </source>
</evidence>
<dbReference type="GO" id="GO:0004497">
    <property type="term" value="F:monooxygenase activity"/>
    <property type="evidence" value="ECO:0007669"/>
    <property type="project" value="UniProtKB-KW"/>
</dbReference>
<dbReference type="PROSITE" id="PS00086">
    <property type="entry name" value="CYTOCHROME_P450"/>
    <property type="match status" value="1"/>
</dbReference>
<dbReference type="GO" id="GO:0020037">
    <property type="term" value="F:heme binding"/>
    <property type="evidence" value="ECO:0007669"/>
    <property type="project" value="InterPro"/>
</dbReference>
<dbReference type="InterPro" id="IPR002401">
    <property type="entry name" value="Cyt_P450_E_grp-I"/>
</dbReference>
<proteinExistence type="inferred from homology"/>
<dbReference type="Gramene" id="PHT79996">
    <property type="protein sequence ID" value="PHT79996"/>
    <property type="gene ID" value="T459_18048"/>
</dbReference>